<evidence type="ECO:0000256" key="8">
    <source>
        <dbReference type="ARBA" id="ARBA00046280"/>
    </source>
</evidence>
<dbReference type="SMART" id="SM00397">
    <property type="entry name" value="t_SNARE"/>
    <property type="match status" value="1"/>
</dbReference>
<dbReference type="InterPro" id="IPR027027">
    <property type="entry name" value="GOSR2/Membrin/Bos1"/>
</dbReference>
<dbReference type="FunFam" id="1.20.5.110:FF:000024">
    <property type="entry name" value="Vesicle transport through interaction with t-SNAREs homolog 1A"/>
    <property type="match status" value="1"/>
</dbReference>
<protein>
    <submittedName>
        <fullName evidence="9">Uncharacterized protein</fullName>
    </submittedName>
</protein>
<gene>
    <name evidence="9" type="ORF">OFUS_LOCUS19279</name>
</gene>
<dbReference type="GO" id="GO:0005829">
    <property type="term" value="C:cytosol"/>
    <property type="evidence" value="ECO:0007669"/>
    <property type="project" value="GOC"/>
</dbReference>
<keyword evidence="7" id="KW-0472">Membrane</keyword>
<dbReference type="SUPFAM" id="SSF58038">
    <property type="entry name" value="SNARE fusion complex"/>
    <property type="match status" value="1"/>
</dbReference>
<dbReference type="GO" id="GO:0012507">
    <property type="term" value="C:ER to Golgi transport vesicle membrane"/>
    <property type="evidence" value="ECO:0007669"/>
    <property type="project" value="TreeGrafter"/>
</dbReference>
<dbReference type="GO" id="GO:0031201">
    <property type="term" value="C:SNARE complex"/>
    <property type="evidence" value="ECO:0007669"/>
    <property type="project" value="TreeGrafter"/>
</dbReference>
<dbReference type="Pfam" id="PF12352">
    <property type="entry name" value="V-SNARE_C"/>
    <property type="match status" value="1"/>
</dbReference>
<evidence type="ECO:0000313" key="10">
    <source>
        <dbReference type="Proteomes" id="UP000749559"/>
    </source>
</evidence>
<evidence type="ECO:0000256" key="2">
    <source>
        <dbReference type="ARBA" id="ARBA00022448"/>
    </source>
</evidence>
<comment type="caution">
    <text evidence="9">The sequence shown here is derived from an EMBL/GenBank/DDBJ whole genome shotgun (WGS) entry which is preliminary data.</text>
</comment>
<dbReference type="GO" id="GO:0006886">
    <property type="term" value="P:intracellular protein transport"/>
    <property type="evidence" value="ECO:0007669"/>
    <property type="project" value="InterPro"/>
</dbReference>
<evidence type="ECO:0000313" key="9">
    <source>
        <dbReference type="EMBL" id="CAH1794609.1"/>
    </source>
</evidence>
<evidence type="ECO:0000256" key="3">
    <source>
        <dbReference type="ARBA" id="ARBA00022692"/>
    </source>
</evidence>
<evidence type="ECO:0000256" key="7">
    <source>
        <dbReference type="ARBA" id="ARBA00023136"/>
    </source>
</evidence>
<dbReference type="InterPro" id="IPR010989">
    <property type="entry name" value="SNARE"/>
</dbReference>
<dbReference type="Pfam" id="PF05008">
    <property type="entry name" value="V-SNARE"/>
    <property type="match status" value="1"/>
</dbReference>
<comment type="similarity">
    <text evidence="1">Belongs to the VTI1 family.</text>
</comment>
<evidence type="ECO:0000256" key="5">
    <source>
        <dbReference type="ARBA" id="ARBA00022989"/>
    </source>
</evidence>
<dbReference type="GO" id="GO:0005794">
    <property type="term" value="C:Golgi apparatus"/>
    <property type="evidence" value="ECO:0007669"/>
    <property type="project" value="InterPro"/>
</dbReference>
<comment type="subcellular location">
    <subcellularLocation>
        <location evidence="8">Endomembrane system</location>
        <topology evidence="8">Single-pass type IV membrane protein</topology>
    </subcellularLocation>
</comment>
<dbReference type="EMBL" id="CAIIXF020000009">
    <property type="protein sequence ID" value="CAH1794609.1"/>
    <property type="molecule type" value="Genomic_DNA"/>
</dbReference>
<dbReference type="GO" id="GO:0006896">
    <property type="term" value="P:Golgi to vacuole transport"/>
    <property type="evidence" value="ECO:0007669"/>
    <property type="project" value="TreeGrafter"/>
</dbReference>
<dbReference type="OrthoDB" id="430637at2759"/>
<dbReference type="InterPro" id="IPR000727">
    <property type="entry name" value="T_SNARE_dom"/>
</dbReference>
<name>A0A8J1XYA0_OWEFU</name>
<reference evidence="9" key="1">
    <citation type="submission" date="2022-03" db="EMBL/GenBank/DDBJ databases">
        <authorList>
            <person name="Martin C."/>
        </authorList>
    </citation>
    <scope>NUCLEOTIDE SEQUENCE</scope>
</reference>
<dbReference type="Gene3D" id="1.20.5.110">
    <property type="match status" value="1"/>
</dbReference>
<sequence length="220" mass="25509">MANLMDSYEQQYSTLSAEITSKIGRIPNLTGADKQASIRNVDRLMDETKELLEQMDLEVRELPSRDRQKYSTRLKSYKTELIKLEKDFKKARIAFSDEVHMRDELLGGDDTNNSEDQRQRLLDNTERLERSGKRLEQGYRTAIETEQIGNQILEDLSSQRETIQRSRERLRETDANLGKSSRVLSGMMRRIIQNRLILVVIGLIILVIIGLGIYFATKRT</sequence>
<proteinExistence type="inferred from homology"/>
<dbReference type="AlphaFoldDB" id="A0A8J1XYA0"/>
<dbReference type="InterPro" id="IPR007705">
    <property type="entry name" value="Vesicle_trsprt_v-SNARE_N"/>
</dbReference>
<dbReference type="GO" id="GO:0005484">
    <property type="term" value="F:SNAP receptor activity"/>
    <property type="evidence" value="ECO:0007669"/>
    <property type="project" value="InterPro"/>
</dbReference>
<dbReference type="PIRSF" id="PIRSF028865">
    <property type="entry name" value="Membrin-2"/>
    <property type="match status" value="1"/>
</dbReference>
<evidence type="ECO:0000256" key="6">
    <source>
        <dbReference type="ARBA" id="ARBA00023054"/>
    </source>
</evidence>
<dbReference type="InterPro" id="IPR038407">
    <property type="entry name" value="v-SNARE_N_sf"/>
</dbReference>
<keyword evidence="10" id="KW-1185">Reference proteome</keyword>
<keyword evidence="5" id="KW-1133">Transmembrane helix</keyword>
<keyword evidence="6" id="KW-0175">Coiled coil</keyword>
<dbReference type="GO" id="GO:0048280">
    <property type="term" value="P:vesicle fusion with Golgi apparatus"/>
    <property type="evidence" value="ECO:0007669"/>
    <property type="project" value="TreeGrafter"/>
</dbReference>
<evidence type="ECO:0000256" key="4">
    <source>
        <dbReference type="ARBA" id="ARBA00022927"/>
    </source>
</evidence>
<dbReference type="PANTHER" id="PTHR21230">
    <property type="entry name" value="VESICLE TRANSPORT V-SNARE PROTEIN VTI1-RELATED"/>
    <property type="match status" value="1"/>
</dbReference>
<dbReference type="GO" id="GO:0016236">
    <property type="term" value="P:macroautophagy"/>
    <property type="evidence" value="ECO:0007669"/>
    <property type="project" value="TreeGrafter"/>
</dbReference>
<keyword evidence="4" id="KW-0653">Protein transport</keyword>
<dbReference type="PANTHER" id="PTHR21230:SF26">
    <property type="entry name" value="VESICLE TRANSPORT THROUGH INTERACTION WITH T-SNARES HOMOLOG 1A"/>
    <property type="match status" value="1"/>
</dbReference>
<dbReference type="FunFam" id="1.20.58.400:FF:000001">
    <property type="entry name" value="Vesicle transport through interaction with t-SNAREs homolog 1A"/>
    <property type="match status" value="1"/>
</dbReference>
<dbReference type="Proteomes" id="UP000749559">
    <property type="component" value="Unassembled WGS sequence"/>
</dbReference>
<accession>A0A8J1XYA0</accession>
<organism evidence="9 10">
    <name type="scientific">Owenia fusiformis</name>
    <name type="common">Polychaete worm</name>
    <dbReference type="NCBI Taxonomy" id="6347"/>
    <lineage>
        <taxon>Eukaryota</taxon>
        <taxon>Metazoa</taxon>
        <taxon>Spiralia</taxon>
        <taxon>Lophotrochozoa</taxon>
        <taxon>Annelida</taxon>
        <taxon>Polychaeta</taxon>
        <taxon>Sedentaria</taxon>
        <taxon>Canalipalpata</taxon>
        <taxon>Sabellida</taxon>
        <taxon>Oweniida</taxon>
        <taxon>Oweniidae</taxon>
        <taxon>Owenia</taxon>
    </lineage>
</organism>
<dbReference type="Gene3D" id="1.20.58.400">
    <property type="entry name" value="t-snare proteins"/>
    <property type="match status" value="1"/>
</dbReference>
<dbReference type="GO" id="GO:0006891">
    <property type="term" value="P:intra-Golgi vesicle-mediated transport"/>
    <property type="evidence" value="ECO:0007669"/>
    <property type="project" value="TreeGrafter"/>
</dbReference>
<keyword evidence="2" id="KW-0813">Transport</keyword>
<keyword evidence="3" id="KW-0812">Transmembrane</keyword>
<dbReference type="CDD" id="cd15891">
    <property type="entry name" value="SNARE_Vti1a"/>
    <property type="match status" value="1"/>
</dbReference>
<dbReference type="GO" id="GO:0005789">
    <property type="term" value="C:endoplasmic reticulum membrane"/>
    <property type="evidence" value="ECO:0007669"/>
    <property type="project" value="TreeGrafter"/>
</dbReference>
<evidence type="ECO:0000256" key="1">
    <source>
        <dbReference type="ARBA" id="ARBA00006108"/>
    </source>
</evidence>
<dbReference type="SUPFAM" id="SSF47661">
    <property type="entry name" value="t-snare proteins"/>
    <property type="match status" value="1"/>
</dbReference>
<dbReference type="GO" id="GO:0000149">
    <property type="term" value="F:SNARE binding"/>
    <property type="evidence" value="ECO:0007669"/>
    <property type="project" value="TreeGrafter"/>
</dbReference>
<dbReference type="GO" id="GO:0042147">
    <property type="term" value="P:retrograde transport, endosome to Golgi"/>
    <property type="evidence" value="ECO:0007669"/>
    <property type="project" value="TreeGrafter"/>
</dbReference>
<dbReference type="GO" id="GO:0031902">
    <property type="term" value="C:late endosome membrane"/>
    <property type="evidence" value="ECO:0007669"/>
    <property type="project" value="TreeGrafter"/>
</dbReference>